<sequence length="234" mass="26543">MRLTIYDSRLTRPICYHSRMSSLENLGLDDLRAHAVKIFHRGGGSRPDVLLIKAGEAEAVLKDYGKADPWFRRLVGPLSARREARALEQLTGARGVPRLLRRVGRDALLLEYIPGTSAREVPPGGLTPPFFERFYRLVDRLHESGVAHCDLRSQGNILIGADGEPHVVDFAAHFRRGRSWNPVSRWLYAKFCEADRVAVARLKKSHAPELLTETEIQALARDRKTWLERSARFI</sequence>
<dbReference type="Proteomes" id="UP000179037">
    <property type="component" value="Unassembled WGS sequence"/>
</dbReference>
<comment type="caution">
    <text evidence="1">The sequence shown here is derived from an EMBL/GenBank/DDBJ whole genome shotgun (WGS) entry which is preliminary data.</text>
</comment>
<organism evidence="1 2">
    <name type="scientific">Candidatus Muproteobacteria bacterium RIFCSPLOWO2_01_FULL_60_18</name>
    <dbReference type="NCBI Taxonomy" id="1817768"/>
    <lineage>
        <taxon>Bacteria</taxon>
        <taxon>Pseudomonadati</taxon>
        <taxon>Pseudomonadota</taxon>
        <taxon>Candidatus Muproteobacteria</taxon>
    </lineage>
</organism>
<dbReference type="SUPFAM" id="SSF56112">
    <property type="entry name" value="Protein kinase-like (PK-like)"/>
    <property type="match status" value="1"/>
</dbReference>
<evidence type="ECO:0000313" key="2">
    <source>
        <dbReference type="Proteomes" id="UP000179037"/>
    </source>
</evidence>
<evidence type="ECO:0008006" key="3">
    <source>
        <dbReference type="Google" id="ProtNLM"/>
    </source>
</evidence>
<evidence type="ECO:0000313" key="1">
    <source>
        <dbReference type="EMBL" id="OGI50518.1"/>
    </source>
</evidence>
<name>A0A1F6TZH2_9PROT</name>
<accession>A0A1F6TZH2</accession>
<protein>
    <recommendedName>
        <fullName evidence="3">Protein kinase domain-containing protein</fullName>
    </recommendedName>
</protein>
<reference evidence="1 2" key="1">
    <citation type="journal article" date="2016" name="Nat. Commun.">
        <title>Thousands of microbial genomes shed light on interconnected biogeochemical processes in an aquifer system.</title>
        <authorList>
            <person name="Anantharaman K."/>
            <person name="Brown C.T."/>
            <person name="Hug L.A."/>
            <person name="Sharon I."/>
            <person name="Castelle C.J."/>
            <person name="Probst A.J."/>
            <person name="Thomas B.C."/>
            <person name="Singh A."/>
            <person name="Wilkins M.J."/>
            <person name="Karaoz U."/>
            <person name="Brodie E.L."/>
            <person name="Williams K.H."/>
            <person name="Hubbard S.S."/>
            <person name="Banfield J.F."/>
        </authorList>
    </citation>
    <scope>NUCLEOTIDE SEQUENCE [LARGE SCALE GENOMIC DNA]</scope>
</reference>
<proteinExistence type="predicted"/>
<dbReference type="Gene3D" id="1.10.510.10">
    <property type="entry name" value="Transferase(Phosphotransferase) domain 1"/>
    <property type="match status" value="1"/>
</dbReference>
<dbReference type="EMBL" id="MFTC01000067">
    <property type="protein sequence ID" value="OGI50518.1"/>
    <property type="molecule type" value="Genomic_DNA"/>
</dbReference>
<gene>
    <name evidence="1" type="ORF">A3A87_05520</name>
</gene>
<dbReference type="AlphaFoldDB" id="A0A1F6TZH2"/>
<dbReference type="STRING" id="1817768.A3A87_05520"/>
<dbReference type="InterPro" id="IPR011009">
    <property type="entry name" value="Kinase-like_dom_sf"/>
</dbReference>
<feature type="non-terminal residue" evidence="1">
    <location>
        <position position="234"/>
    </location>
</feature>